<dbReference type="InterPro" id="IPR007345">
    <property type="entry name" value="Polysacch_pyruvyl_Trfase"/>
</dbReference>
<protein>
    <recommendedName>
        <fullName evidence="1">Polysaccharide pyruvyl transferase domain-containing protein</fullName>
    </recommendedName>
</protein>
<sequence length="401" mass="46371">MSNKFICYNTTRQWNPGDEFILFGCQNLCKKVFSNDNLYSLIYNRNPDVRPMNGITQGLRNIRLPNNYTEDYNFTKYDAWLRIGFNDNSIKFNSDLSFCDLAVFAGTPEWISHRCINFFEHILKNKLPTLILGIGWLGNIDAPMEAVIEKTYLFTVRSKILLDHDIAKKYNVVWMPCPALYCVDIGNERQITTLKKCAIVLGVTRTVPFAGIDGKTFRFTVDIARYLRNKYKNIEFKFITHYIDDIPELVNLFGKENVIYHYDSSAYPDIYRSFDLVLSTRVHGCGIAASLGIPNINIAHDIRADTCEGFLSEIINSDYTPTEVDDVFRKYLDDSYITESSTNLIRYKHRTFQDYIKLIAENIPDKTLSRIDYREDICLPSDTSPPPELKDIQIKFGITNE</sequence>
<gene>
    <name evidence="2" type="ORF">OFAG_00483</name>
</gene>
<feature type="domain" description="Polysaccharide pyruvyl transferase" evidence="1">
    <location>
        <begin position="15"/>
        <end position="301"/>
    </location>
</feature>
<dbReference type="eggNOG" id="COG2327">
    <property type="taxonomic scope" value="Bacteria"/>
</dbReference>
<dbReference type="RefSeq" id="WP_020995237.1">
    <property type="nucleotide sequence ID" value="NZ_KI392031.1"/>
</dbReference>
<reference evidence="2" key="1">
    <citation type="submission" date="2011-10" db="EMBL/GenBank/DDBJ databases">
        <title>The Genome Sequence of Oxalobacter formigenes HOxBLS.</title>
        <authorList>
            <consortium name="The Broad Institute Genome Sequencing Platform"/>
            <person name="Earl A."/>
            <person name="Ward D."/>
            <person name="Feldgarden M."/>
            <person name="Gevers D."/>
            <person name="Allison M.J."/>
            <person name="Humphrey S."/>
            <person name="Young S.K."/>
            <person name="Zeng Q."/>
            <person name="Gargeya S."/>
            <person name="Fitzgerald M."/>
            <person name="Haas B."/>
            <person name="Abouelleil A."/>
            <person name="Alvarado L."/>
            <person name="Arachchi H.M."/>
            <person name="Berlin A."/>
            <person name="Brown A."/>
            <person name="Chapman S.B."/>
            <person name="Chen Z."/>
            <person name="Dunbar C."/>
            <person name="Freedman E."/>
            <person name="Gearin G."/>
            <person name="Goldberg J."/>
            <person name="Griggs A."/>
            <person name="Gujja S."/>
            <person name="Heiman D."/>
            <person name="Howarth C."/>
            <person name="Larson L."/>
            <person name="Lui A."/>
            <person name="MacDonald P.J.P."/>
            <person name="Montmayeur A."/>
            <person name="Murphy C."/>
            <person name="Neiman D."/>
            <person name="Pearson M."/>
            <person name="Priest M."/>
            <person name="Roberts A."/>
            <person name="Saif S."/>
            <person name="Shea T."/>
            <person name="Shenoy N."/>
            <person name="Sisk P."/>
            <person name="Stolte C."/>
            <person name="Sykes S."/>
            <person name="Wortman J."/>
            <person name="Nusbaum C."/>
            <person name="Birren B."/>
        </authorList>
    </citation>
    <scope>NUCLEOTIDE SEQUENCE [LARGE SCALE GENOMIC DNA]</scope>
    <source>
        <strain evidence="2">HOxBLS</strain>
    </source>
</reference>
<name>C3X294_9BURK</name>
<evidence type="ECO:0000259" key="1">
    <source>
        <dbReference type="Pfam" id="PF04230"/>
    </source>
</evidence>
<accession>C3X294</accession>
<comment type="caution">
    <text evidence="2">The sequence shown here is derived from an EMBL/GenBank/DDBJ whole genome shotgun (WGS) entry which is preliminary data.</text>
</comment>
<evidence type="ECO:0000313" key="3">
    <source>
        <dbReference type="Proteomes" id="UP000003973"/>
    </source>
</evidence>
<keyword evidence="3" id="KW-1185">Reference proteome</keyword>
<dbReference type="Proteomes" id="UP000003973">
    <property type="component" value="Unassembled WGS sequence"/>
</dbReference>
<dbReference type="Pfam" id="PF04230">
    <property type="entry name" value="PS_pyruv_trans"/>
    <property type="match status" value="1"/>
</dbReference>
<evidence type="ECO:0000313" key="2">
    <source>
        <dbReference type="EMBL" id="EEO27330.2"/>
    </source>
</evidence>
<dbReference type="AlphaFoldDB" id="C3X294"/>
<dbReference type="HOGENOM" id="CLU_042771_0_0_4"/>
<proteinExistence type="predicted"/>
<dbReference type="EMBL" id="ACDP02000026">
    <property type="protein sequence ID" value="EEO27330.2"/>
    <property type="molecule type" value="Genomic_DNA"/>
</dbReference>
<organism evidence="2 3">
    <name type="scientific">Oxalobacter paraformigenes</name>
    <dbReference type="NCBI Taxonomy" id="556268"/>
    <lineage>
        <taxon>Bacteria</taxon>
        <taxon>Pseudomonadati</taxon>
        <taxon>Pseudomonadota</taxon>
        <taxon>Betaproteobacteria</taxon>
        <taxon>Burkholderiales</taxon>
        <taxon>Oxalobacteraceae</taxon>
        <taxon>Oxalobacter</taxon>
    </lineage>
</organism>